<dbReference type="AlphaFoldDB" id="A0A0G0VMV1"/>
<evidence type="ECO:0000313" key="4">
    <source>
        <dbReference type="Proteomes" id="UP000033947"/>
    </source>
</evidence>
<evidence type="ECO:0000259" key="1">
    <source>
        <dbReference type="Pfam" id="PF00534"/>
    </source>
</evidence>
<dbReference type="Proteomes" id="UP000033947">
    <property type="component" value="Unassembled WGS sequence"/>
</dbReference>
<dbReference type="Gene3D" id="3.40.50.2000">
    <property type="entry name" value="Glycogen Phosphorylase B"/>
    <property type="match status" value="2"/>
</dbReference>
<dbReference type="InterPro" id="IPR028098">
    <property type="entry name" value="Glyco_trans_4-like_N"/>
</dbReference>
<keyword evidence="3" id="KW-0808">Transferase</keyword>
<dbReference type="Pfam" id="PF00534">
    <property type="entry name" value="Glycos_transf_1"/>
    <property type="match status" value="1"/>
</dbReference>
<evidence type="ECO:0000259" key="2">
    <source>
        <dbReference type="Pfam" id="PF13439"/>
    </source>
</evidence>
<reference evidence="3 4" key="1">
    <citation type="journal article" date="2015" name="Nature">
        <title>rRNA introns, odd ribosomes, and small enigmatic genomes across a large radiation of phyla.</title>
        <authorList>
            <person name="Brown C.T."/>
            <person name="Hug L.A."/>
            <person name="Thomas B.C."/>
            <person name="Sharon I."/>
            <person name="Castelle C.J."/>
            <person name="Singh A."/>
            <person name="Wilkins M.J."/>
            <person name="Williams K.H."/>
            <person name="Banfield J.F."/>
        </authorList>
    </citation>
    <scope>NUCLEOTIDE SEQUENCE [LARGE SCALE GENOMIC DNA]</scope>
</reference>
<comment type="caution">
    <text evidence="3">The sequence shown here is derived from an EMBL/GenBank/DDBJ whole genome shotgun (WGS) entry which is preliminary data.</text>
</comment>
<dbReference type="PANTHER" id="PTHR12526">
    <property type="entry name" value="GLYCOSYLTRANSFERASE"/>
    <property type="match status" value="1"/>
</dbReference>
<feature type="domain" description="Glycosyltransferase subfamily 4-like N-terminal" evidence="2">
    <location>
        <begin position="34"/>
        <end position="172"/>
    </location>
</feature>
<accession>A0A0G0VMV1</accession>
<dbReference type="Pfam" id="PF13439">
    <property type="entry name" value="Glyco_transf_4"/>
    <property type="match status" value="1"/>
</dbReference>
<dbReference type="EMBL" id="LCBB01000016">
    <property type="protein sequence ID" value="KKS02244.1"/>
    <property type="molecule type" value="Genomic_DNA"/>
</dbReference>
<feature type="domain" description="Glycosyl transferase family 1" evidence="1">
    <location>
        <begin position="184"/>
        <end position="344"/>
    </location>
</feature>
<protein>
    <submittedName>
        <fullName evidence="3">Glycosyl transferase</fullName>
    </submittedName>
</protein>
<gene>
    <name evidence="3" type="ORF">UU55_C0016G0005</name>
</gene>
<sequence length="374" mass="42911">MMVIKKKIVHIIQSLDNGGCENMLLRTLPLVGKFEHIIITLSRRGDLARRFEDKGITVIAINQKSLFDVNAYIRLIKTTRSINPSLIITYLFHADFVGRMVLQPTLKTRVIPFLRTTYNHKKYWQARLFEKLTKRYVLQYLANSESVKDFYVKQIGVDKDKIIVIPNGIDVDYYNNIPKDLSLKRKLGIGDRDIVLICVANLHINKGHRFLLEAFENLYKNHRNIKLLLIGDGTEKENLLKQIKSYKSQNSILFLGKRNDAPKLLKISDIFVLPTLFEGMSNAIMEAMACGLSVATSDIKENKELLGNTGGYYFQTNNSVAISSTIETILVSSEEAHKIALKGKEIISKKYDIKFISSILSKFFEKETRYTQYF</sequence>
<proteinExistence type="predicted"/>
<dbReference type="InterPro" id="IPR001296">
    <property type="entry name" value="Glyco_trans_1"/>
</dbReference>
<dbReference type="GO" id="GO:0016757">
    <property type="term" value="F:glycosyltransferase activity"/>
    <property type="evidence" value="ECO:0007669"/>
    <property type="project" value="InterPro"/>
</dbReference>
<evidence type="ECO:0000313" key="3">
    <source>
        <dbReference type="EMBL" id="KKS02244.1"/>
    </source>
</evidence>
<name>A0A0G0VMV1_UNCKA</name>
<organism evidence="3 4">
    <name type="scientific">candidate division WWE3 bacterium GW2011_GWC2_41_23</name>
    <dbReference type="NCBI Taxonomy" id="1619123"/>
    <lineage>
        <taxon>Bacteria</taxon>
        <taxon>Katanobacteria</taxon>
    </lineage>
</organism>
<dbReference type="SUPFAM" id="SSF53756">
    <property type="entry name" value="UDP-Glycosyltransferase/glycogen phosphorylase"/>
    <property type="match status" value="1"/>
</dbReference>